<dbReference type="Proteomes" id="UP001597115">
    <property type="component" value="Unassembled WGS sequence"/>
</dbReference>
<dbReference type="RefSeq" id="WP_380886923.1">
    <property type="nucleotide sequence ID" value="NZ_JBHUDY010000001.1"/>
</dbReference>
<dbReference type="EMBL" id="JBHUDY010000001">
    <property type="protein sequence ID" value="MFD1610851.1"/>
    <property type="molecule type" value="Genomic_DNA"/>
</dbReference>
<comment type="caution">
    <text evidence="1">The sequence shown here is derived from an EMBL/GenBank/DDBJ whole genome shotgun (WGS) entry which is preliminary data.</text>
</comment>
<organism evidence="1 2">
    <name type="scientific">Sphingomonas tabacisoli</name>
    <dbReference type="NCBI Taxonomy" id="2249466"/>
    <lineage>
        <taxon>Bacteria</taxon>
        <taxon>Pseudomonadati</taxon>
        <taxon>Pseudomonadota</taxon>
        <taxon>Alphaproteobacteria</taxon>
        <taxon>Sphingomonadales</taxon>
        <taxon>Sphingomonadaceae</taxon>
        <taxon>Sphingomonas</taxon>
    </lineage>
</organism>
<evidence type="ECO:0000313" key="2">
    <source>
        <dbReference type="Proteomes" id="UP001597115"/>
    </source>
</evidence>
<reference evidence="2" key="1">
    <citation type="journal article" date="2019" name="Int. J. Syst. Evol. Microbiol.">
        <title>The Global Catalogue of Microorganisms (GCM) 10K type strain sequencing project: providing services to taxonomists for standard genome sequencing and annotation.</title>
        <authorList>
            <consortium name="The Broad Institute Genomics Platform"/>
            <consortium name="The Broad Institute Genome Sequencing Center for Infectious Disease"/>
            <person name="Wu L."/>
            <person name="Ma J."/>
        </authorList>
    </citation>
    <scope>NUCLEOTIDE SEQUENCE [LARGE SCALE GENOMIC DNA]</scope>
    <source>
        <strain evidence="2">CGMCC 1.16275</strain>
    </source>
</reference>
<protein>
    <submittedName>
        <fullName evidence="1">Uncharacterized protein</fullName>
    </submittedName>
</protein>
<sequence length="92" mass="9880">MADIDPVILGAVDASLRERIDAGETVDDLGRNIWVVRAGIICKRAEFCDDEEARGFGRQALSLLRDRAAEGDDEAAKAADLLIGRVPELGDA</sequence>
<name>A0ABW4HZZ4_9SPHN</name>
<evidence type="ECO:0000313" key="1">
    <source>
        <dbReference type="EMBL" id="MFD1610851.1"/>
    </source>
</evidence>
<proteinExistence type="predicted"/>
<accession>A0ABW4HZZ4</accession>
<keyword evidence="2" id="KW-1185">Reference proteome</keyword>
<gene>
    <name evidence="1" type="ORF">ACFSCW_03440</name>
</gene>